<evidence type="ECO:0000313" key="10">
    <source>
        <dbReference type="EMBL" id="OTF77432.1"/>
    </source>
</evidence>
<dbReference type="Pfam" id="PF08240">
    <property type="entry name" value="ADH_N"/>
    <property type="match status" value="1"/>
</dbReference>
<name>A0A1Y3B9B3_EURMA</name>
<dbReference type="PANTHER" id="PTHR43161">
    <property type="entry name" value="SORBITOL DEHYDROGENASE"/>
    <property type="match status" value="1"/>
</dbReference>
<accession>A0A1Y3B9B3</accession>
<evidence type="ECO:0000256" key="7">
    <source>
        <dbReference type="ARBA" id="ARBA00026132"/>
    </source>
</evidence>
<dbReference type="GO" id="GO:0006062">
    <property type="term" value="P:sorbitol catabolic process"/>
    <property type="evidence" value="ECO:0007669"/>
    <property type="project" value="TreeGrafter"/>
</dbReference>
<dbReference type="InterPro" id="IPR013149">
    <property type="entry name" value="ADH-like_C"/>
</dbReference>
<feature type="domain" description="Enoyl reductase (ER)" evidence="9">
    <location>
        <begin position="43"/>
        <end position="356"/>
    </location>
</feature>
<evidence type="ECO:0000256" key="1">
    <source>
        <dbReference type="ARBA" id="ARBA00001947"/>
    </source>
</evidence>
<dbReference type="CDD" id="cd05285">
    <property type="entry name" value="sorbitol_DH"/>
    <property type="match status" value="1"/>
</dbReference>
<keyword evidence="5" id="KW-0560">Oxidoreductase</keyword>
<dbReference type="OrthoDB" id="1879366at2759"/>
<dbReference type="SMART" id="SM00829">
    <property type="entry name" value="PKS_ER"/>
    <property type="match status" value="1"/>
</dbReference>
<dbReference type="SUPFAM" id="SSF51735">
    <property type="entry name" value="NAD(P)-binding Rossmann-fold domains"/>
    <property type="match status" value="1"/>
</dbReference>
<keyword evidence="11" id="KW-1185">Reference proteome</keyword>
<dbReference type="SUPFAM" id="SSF50129">
    <property type="entry name" value="GroES-like"/>
    <property type="match status" value="1"/>
</dbReference>
<dbReference type="Pfam" id="PF00107">
    <property type="entry name" value="ADH_zinc_N"/>
    <property type="match status" value="1"/>
</dbReference>
<dbReference type="EMBL" id="MUJZ01032590">
    <property type="protein sequence ID" value="OTF77432.1"/>
    <property type="molecule type" value="Genomic_DNA"/>
</dbReference>
<comment type="caution">
    <text evidence="10">The sequence shown here is derived from an EMBL/GenBank/DDBJ whole genome shotgun (WGS) entry which is preliminary data.</text>
</comment>
<dbReference type="FunFam" id="3.40.50.720:FF:000068">
    <property type="entry name" value="Sorbitol dehydrogenase"/>
    <property type="match status" value="1"/>
</dbReference>
<evidence type="ECO:0000256" key="2">
    <source>
        <dbReference type="ARBA" id="ARBA00008072"/>
    </source>
</evidence>
<keyword evidence="6" id="KW-0520">NAD</keyword>
<organism evidence="10 11">
    <name type="scientific">Euroglyphus maynei</name>
    <name type="common">Mayne's house dust mite</name>
    <dbReference type="NCBI Taxonomy" id="6958"/>
    <lineage>
        <taxon>Eukaryota</taxon>
        <taxon>Metazoa</taxon>
        <taxon>Ecdysozoa</taxon>
        <taxon>Arthropoda</taxon>
        <taxon>Chelicerata</taxon>
        <taxon>Arachnida</taxon>
        <taxon>Acari</taxon>
        <taxon>Acariformes</taxon>
        <taxon>Sarcoptiformes</taxon>
        <taxon>Astigmata</taxon>
        <taxon>Psoroptidia</taxon>
        <taxon>Analgoidea</taxon>
        <taxon>Pyroglyphidae</taxon>
        <taxon>Pyroglyphinae</taxon>
        <taxon>Euroglyphus</taxon>
    </lineage>
</organism>
<dbReference type="GO" id="GO:0003939">
    <property type="term" value="F:L-iditol 2-dehydrogenase (NAD+) activity"/>
    <property type="evidence" value="ECO:0007669"/>
    <property type="project" value="TreeGrafter"/>
</dbReference>
<dbReference type="InterPro" id="IPR045306">
    <property type="entry name" value="SDH-like"/>
</dbReference>
<evidence type="ECO:0000259" key="9">
    <source>
        <dbReference type="SMART" id="SM00829"/>
    </source>
</evidence>
<dbReference type="Gene3D" id="3.90.180.10">
    <property type="entry name" value="Medium-chain alcohol dehydrogenases, catalytic domain"/>
    <property type="match status" value="1"/>
</dbReference>
<evidence type="ECO:0000256" key="4">
    <source>
        <dbReference type="ARBA" id="ARBA00022833"/>
    </source>
</evidence>
<dbReference type="InterPro" id="IPR036291">
    <property type="entry name" value="NAD(P)-bd_dom_sf"/>
</dbReference>
<dbReference type="AlphaFoldDB" id="A0A1Y3B9B3"/>
<dbReference type="Proteomes" id="UP000194236">
    <property type="component" value="Unassembled WGS sequence"/>
</dbReference>
<gene>
    <name evidence="10" type="ORF">BLA29_000835</name>
</gene>
<proteinExistence type="inferred from homology"/>
<dbReference type="InterPro" id="IPR020843">
    <property type="entry name" value="ER"/>
</dbReference>
<dbReference type="InterPro" id="IPR013154">
    <property type="entry name" value="ADH-like_N"/>
</dbReference>
<evidence type="ECO:0000313" key="11">
    <source>
        <dbReference type="Proteomes" id="UP000194236"/>
    </source>
</evidence>
<sequence length="363" mass="39933">MATPLSMDLFSEENLAVVLYGQNDLRLERWPLPDKLENDGICGTDLHLWRQAQVADFRLQRPFCLGHEPSAIVMKCGSNVHHLKPGDRVAVEPAIPCLKCDRCRSGRYNLCPTSNKQSHGLPNSDGSLRRYYTHRADFCFKLPDSISLEEGALIEALAVVIHACRRVKIQPGDSVLVCGAGPVGVMAMLVAKAFGSNRVCVTDIKQTRLDLAKKMGADHCYWIDLSQKDLNAEDRAAHIVEMMGRPPDITLECTGVASSQSLAIHATEHGGRIAIVGLGQPSNGIPLSTMTMKEIDLIGVCRIKDDYPLAIELLESGKINVKPLITQRFAIEQALEAFRLLASPPDNDQSVVKVLIQYNNDDD</sequence>
<evidence type="ECO:0000256" key="8">
    <source>
        <dbReference type="ARBA" id="ARBA00032485"/>
    </source>
</evidence>
<dbReference type="PANTHER" id="PTHR43161:SF9">
    <property type="entry name" value="SORBITOL DEHYDROGENASE"/>
    <property type="match status" value="1"/>
</dbReference>
<keyword evidence="4" id="KW-0862">Zinc</keyword>
<evidence type="ECO:0000256" key="6">
    <source>
        <dbReference type="ARBA" id="ARBA00023027"/>
    </source>
</evidence>
<evidence type="ECO:0000256" key="5">
    <source>
        <dbReference type="ARBA" id="ARBA00023002"/>
    </source>
</evidence>
<keyword evidence="3" id="KW-0479">Metal-binding</keyword>
<evidence type="ECO:0000256" key="3">
    <source>
        <dbReference type="ARBA" id="ARBA00022723"/>
    </source>
</evidence>
<dbReference type="GO" id="GO:0046872">
    <property type="term" value="F:metal ion binding"/>
    <property type="evidence" value="ECO:0007669"/>
    <property type="project" value="UniProtKB-KW"/>
</dbReference>
<reference evidence="10 11" key="1">
    <citation type="submission" date="2017-03" db="EMBL/GenBank/DDBJ databases">
        <title>Genome Survey of Euroglyphus maynei.</title>
        <authorList>
            <person name="Arlian L.G."/>
            <person name="Morgan M.S."/>
            <person name="Rider S.D."/>
        </authorList>
    </citation>
    <scope>NUCLEOTIDE SEQUENCE [LARGE SCALE GENOMIC DNA]</scope>
    <source>
        <strain evidence="10">Arlian Lab</strain>
        <tissue evidence="10">Whole body</tissue>
    </source>
</reference>
<dbReference type="Gene3D" id="3.40.50.720">
    <property type="entry name" value="NAD(P)-binding Rossmann-like Domain"/>
    <property type="match status" value="1"/>
</dbReference>
<dbReference type="InterPro" id="IPR011032">
    <property type="entry name" value="GroES-like_sf"/>
</dbReference>
<comment type="similarity">
    <text evidence="2">Belongs to the zinc-containing alcohol dehydrogenase family.</text>
</comment>
<comment type="cofactor">
    <cofactor evidence="1">
        <name>Zn(2+)</name>
        <dbReference type="ChEBI" id="CHEBI:29105"/>
    </cofactor>
</comment>
<protein>
    <recommendedName>
        <fullName evidence="7">Sorbitol dehydrogenase</fullName>
    </recommendedName>
    <alternativeName>
        <fullName evidence="8">Polyol dehydrogenase</fullName>
    </alternativeName>
</protein>